<dbReference type="InParanoid" id="A0A167KP34"/>
<name>A0A167KP34_PHYB8</name>
<evidence type="ECO:0008006" key="3">
    <source>
        <dbReference type="Google" id="ProtNLM"/>
    </source>
</evidence>
<dbReference type="AlphaFoldDB" id="A0A167KP34"/>
<evidence type="ECO:0000313" key="1">
    <source>
        <dbReference type="EMBL" id="OAD68547.1"/>
    </source>
</evidence>
<dbReference type="Proteomes" id="UP000077315">
    <property type="component" value="Unassembled WGS sequence"/>
</dbReference>
<dbReference type="PANTHER" id="PTHR46579">
    <property type="entry name" value="F5/8 TYPE C DOMAIN-CONTAINING PROTEIN-RELATED"/>
    <property type="match status" value="1"/>
</dbReference>
<reference evidence="2" key="1">
    <citation type="submission" date="2015-06" db="EMBL/GenBank/DDBJ databases">
        <title>Expansion of signal transduction pathways in fungi by whole-genome duplication.</title>
        <authorList>
            <consortium name="DOE Joint Genome Institute"/>
            <person name="Corrochano L.M."/>
            <person name="Kuo A."/>
            <person name="Marcet-Houben M."/>
            <person name="Polaino S."/>
            <person name="Salamov A."/>
            <person name="Villalobos J.M."/>
            <person name="Alvarez M.I."/>
            <person name="Avalos J."/>
            <person name="Benito E.P."/>
            <person name="Benoit I."/>
            <person name="Burger G."/>
            <person name="Camino L.P."/>
            <person name="Canovas D."/>
            <person name="Cerda-Olmedo E."/>
            <person name="Cheng J.-F."/>
            <person name="Dominguez A."/>
            <person name="Elias M."/>
            <person name="Eslava A.P."/>
            <person name="Glaser F."/>
            <person name="Grimwood J."/>
            <person name="Gutierrez G."/>
            <person name="Heitman J."/>
            <person name="Henrissat B."/>
            <person name="Iturriaga E.A."/>
            <person name="Lang B.F."/>
            <person name="Lavin J.L."/>
            <person name="Lee S."/>
            <person name="Li W."/>
            <person name="Lindquist E."/>
            <person name="Lopez-Garcia S."/>
            <person name="Luque E.M."/>
            <person name="Marcos A.T."/>
            <person name="Martin J."/>
            <person name="McCluskey K."/>
            <person name="Medina H.R."/>
            <person name="Miralles-Duran A."/>
            <person name="Miyazaki A."/>
            <person name="Munoz-Torres E."/>
            <person name="Oguiza J.A."/>
            <person name="Ohm R."/>
            <person name="Olmedo M."/>
            <person name="Orejas M."/>
            <person name="Ortiz-Castellanos L."/>
            <person name="Pisabarro A.G."/>
            <person name="Rodriguez-Romero J."/>
            <person name="Ruiz-Herrera J."/>
            <person name="Ruiz-Vazquez R."/>
            <person name="Sanz C."/>
            <person name="Schackwitz W."/>
            <person name="Schmutz J."/>
            <person name="Shahriari M."/>
            <person name="Shelest E."/>
            <person name="Silva-Franco F."/>
            <person name="Soanes D."/>
            <person name="Syed K."/>
            <person name="Tagua V.G."/>
            <person name="Talbot N.J."/>
            <person name="Thon M."/>
            <person name="De vries R.P."/>
            <person name="Wiebenga A."/>
            <person name="Yadav J.S."/>
            <person name="Braun E.L."/>
            <person name="Baker S."/>
            <person name="Garre V."/>
            <person name="Horwitz B."/>
            <person name="Torres-Martinez S."/>
            <person name="Idnurm A."/>
            <person name="Herrera-Estrella A."/>
            <person name="Gabaldon T."/>
            <person name="Grigoriev I.V."/>
        </authorList>
    </citation>
    <scope>NUCLEOTIDE SEQUENCE [LARGE SCALE GENOMIC DNA]</scope>
    <source>
        <strain evidence="2">NRRL 1555(-)</strain>
    </source>
</reference>
<dbReference type="OrthoDB" id="2431110at2759"/>
<dbReference type="VEuPathDB" id="FungiDB:PHYBLDRAFT_172973"/>
<evidence type="ECO:0000313" key="2">
    <source>
        <dbReference type="Proteomes" id="UP000077315"/>
    </source>
</evidence>
<organism evidence="1 2">
    <name type="scientific">Phycomyces blakesleeanus (strain ATCC 8743b / DSM 1359 / FGSC 10004 / NBRC 33097 / NRRL 1555)</name>
    <dbReference type="NCBI Taxonomy" id="763407"/>
    <lineage>
        <taxon>Eukaryota</taxon>
        <taxon>Fungi</taxon>
        <taxon>Fungi incertae sedis</taxon>
        <taxon>Mucoromycota</taxon>
        <taxon>Mucoromycotina</taxon>
        <taxon>Mucoromycetes</taxon>
        <taxon>Mucorales</taxon>
        <taxon>Phycomycetaceae</taxon>
        <taxon>Phycomyces</taxon>
    </lineage>
</organism>
<accession>A0A167KP34</accession>
<dbReference type="RefSeq" id="XP_018286587.1">
    <property type="nucleotide sequence ID" value="XM_018436911.1"/>
</dbReference>
<dbReference type="GeneID" id="28997817"/>
<sequence>MAETMVVPMDYVVLKLKIEKGFPYMKSDEWKSWVLVYSPIMLKAILPIEMFRNWISFVDACHQLVKPSITFSDIDDGHKFLQEFCTECQHIYTPTILTCNMHLHLHLCKTICDFGPVYRYWLFGFEQYNGLLKNVNTNRKDSFEVTYMNSFVQDTFKAQPSTSKNAITFPQRPFRLSAFIQAYSNPSLPVLGNESLPPSAFPLHIEPPSAISDVDYPHLLDYYKVAYCMPNLEGYQHPSSPFSFVDNQIIKLKSINLLGQVYKGCKYASGCSSFVQSLFLGSQGNNRLAYTGQIQYLFLHSFTPPVNNTELQTRVVYQDKHVFAFVKWFQIEHDCSRELESVDICSADFIACDFECILPVHRISSVVATCNYKTSTNNKKILVNALPHKQYN</sequence>
<gene>
    <name evidence="1" type="ORF">PHYBLDRAFT_172973</name>
</gene>
<proteinExistence type="predicted"/>
<protein>
    <recommendedName>
        <fullName evidence="3">C2H2-type zinc finger transcription factor</fullName>
    </recommendedName>
</protein>
<dbReference type="EMBL" id="KV440994">
    <property type="protein sequence ID" value="OAD68547.1"/>
    <property type="molecule type" value="Genomic_DNA"/>
</dbReference>
<dbReference type="PANTHER" id="PTHR46579:SF2">
    <property type="entry name" value="C2H2-TYPE DOMAIN-CONTAINING PROTEIN"/>
    <property type="match status" value="1"/>
</dbReference>
<keyword evidence="2" id="KW-1185">Reference proteome</keyword>